<evidence type="ECO:0000313" key="2">
    <source>
        <dbReference type="EMBL" id="KAA1121350.1"/>
    </source>
</evidence>
<dbReference type="Proteomes" id="UP000325313">
    <property type="component" value="Unassembled WGS sequence"/>
</dbReference>
<comment type="caution">
    <text evidence="2">The sequence shown here is derived from an EMBL/GenBank/DDBJ whole genome shotgun (WGS) entry which is preliminary data.</text>
</comment>
<accession>A0A5B0R717</accession>
<evidence type="ECO:0000256" key="1">
    <source>
        <dbReference type="SAM" id="MobiDB-lite"/>
    </source>
</evidence>
<protein>
    <submittedName>
        <fullName evidence="2">Uncharacterized protein</fullName>
    </submittedName>
</protein>
<feature type="region of interest" description="Disordered" evidence="1">
    <location>
        <begin position="111"/>
        <end position="142"/>
    </location>
</feature>
<organism evidence="2 3">
    <name type="scientific">Puccinia graminis f. sp. tritici</name>
    <dbReference type="NCBI Taxonomy" id="56615"/>
    <lineage>
        <taxon>Eukaryota</taxon>
        <taxon>Fungi</taxon>
        <taxon>Dikarya</taxon>
        <taxon>Basidiomycota</taxon>
        <taxon>Pucciniomycotina</taxon>
        <taxon>Pucciniomycetes</taxon>
        <taxon>Pucciniales</taxon>
        <taxon>Pucciniaceae</taxon>
        <taxon>Puccinia</taxon>
    </lineage>
</organism>
<dbReference type="AlphaFoldDB" id="A0A5B0R717"/>
<proteinExistence type="predicted"/>
<evidence type="ECO:0000313" key="3">
    <source>
        <dbReference type="Proteomes" id="UP000325313"/>
    </source>
</evidence>
<sequence length="142" mass="15576">MAVHRSKGWQIAFNGSPGSPRPAWIGFPLSSNKPKTYSTYTVSLASILPFYRRPSHASVFAKDSGLGVSILAEKRLQAQCDVQSTDRNLTIADFCWNVWIKSSRNGQAWSDEIDNFAGAPPCPPQSKEGMKQEAASSDLKMP</sequence>
<dbReference type="EMBL" id="VDEP01000238">
    <property type="protein sequence ID" value="KAA1121350.1"/>
    <property type="molecule type" value="Genomic_DNA"/>
</dbReference>
<gene>
    <name evidence="2" type="ORF">PGTUg99_013616</name>
</gene>
<reference evidence="2 3" key="1">
    <citation type="submission" date="2019-05" db="EMBL/GenBank/DDBJ databases">
        <title>Emergence of the Ug99 lineage of the wheat stem rust pathogen through somatic hybridization.</title>
        <authorList>
            <person name="Li F."/>
            <person name="Upadhyaya N.M."/>
            <person name="Sperschneider J."/>
            <person name="Matny O."/>
            <person name="Nguyen-Phuc H."/>
            <person name="Mago R."/>
            <person name="Raley C."/>
            <person name="Miller M.E."/>
            <person name="Silverstein K.A.T."/>
            <person name="Henningsen E."/>
            <person name="Hirsch C.D."/>
            <person name="Visser B."/>
            <person name="Pretorius Z.A."/>
            <person name="Steffenson B.J."/>
            <person name="Schwessinger B."/>
            <person name="Dodds P.N."/>
            <person name="Figueroa M."/>
        </authorList>
    </citation>
    <scope>NUCLEOTIDE SEQUENCE [LARGE SCALE GENOMIC DNA]</scope>
    <source>
        <strain evidence="2 3">Ug99</strain>
    </source>
</reference>
<name>A0A5B0R717_PUCGR</name>